<reference evidence="1 2" key="1">
    <citation type="submission" date="2017-05" db="EMBL/GenBank/DDBJ databases">
        <title>Host range expansion of the Methanosphaera genus to humans and monogastric animals involves recent and extensive reduction in genome content.</title>
        <authorList>
            <person name="Hoedt E.C."/>
            <person name="Volmer J.G."/>
            <person name="Parks D.H."/>
            <person name="Rosewarne C.P."/>
            <person name="Denman S.E."/>
            <person name="Mcsweeney C.S."/>
            <person name="O Cuiv P."/>
            <person name="Hugenholtz P."/>
            <person name="Tyson G.W."/>
            <person name="Morrison M."/>
        </authorList>
    </citation>
    <scope>NUCLEOTIDE SEQUENCE [LARGE SCALE GENOMIC DNA]</scope>
    <source>
        <strain evidence="1 2">PA5</strain>
    </source>
</reference>
<dbReference type="Proteomes" id="UP000248557">
    <property type="component" value="Unassembled WGS sequence"/>
</dbReference>
<dbReference type="InterPro" id="IPR011011">
    <property type="entry name" value="Znf_FYVE_PHD"/>
</dbReference>
<proteinExistence type="predicted"/>
<dbReference type="AlphaFoldDB" id="A0A328Q8P8"/>
<dbReference type="SUPFAM" id="SSF57903">
    <property type="entry name" value="FYVE/PHD zinc finger"/>
    <property type="match status" value="1"/>
</dbReference>
<dbReference type="PIRSF" id="PIRSF037465">
    <property type="entry name" value="UCP037465_Znf"/>
    <property type="match status" value="1"/>
</dbReference>
<gene>
    <name evidence="1" type="ORF">CA615_03480</name>
</gene>
<accession>A0A328Q8P8</accession>
<protein>
    <recommendedName>
        <fullName evidence="3">Zinc finger protein</fullName>
    </recommendedName>
</protein>
<dbReference type="Pfam" id="PF09947">
    <property type="entry name" value="DUF2180"/>
    <property type="match status" value="1"/>
</dbReference>
<dbReference type="RefSeq" id="WP_011406314.1">
    <property type="nucleotide sequence ID" value="NZ_CATZNA010000090.1"/>
</dbReference>
<organism evidence="1 2">
    <name type="scientific">Methanosphaera stadtmanae</name>
    <dbReference type="NCBI Taxonomy" id="2317"/>
    <lineage>
        <taxon>Archaea</taxon>
        <taxon>Methanobacteriati</taxon>
        <taxon>Methanobacteriota</taxon>
        <taxon>Methanomada group</taxon>
        <taxon>Methanobacteria</taxon>
        <taxon>Methanobacteriales</taxon>
        <taxon>Methanobacteriaceae</taxon>
        <taxon>Methanosphaera</taxon>
    </lineage>
</organism>
<dbReference type="GeneID" id="3855374"/>
<comment type="caution">
    <text evidence="1">The sequence shown here is derived from an EMBL/GenBank/DDBJ whole genome shotgun (WGS) entry which is preliminary data.</text>
</comment>
<evidence type="ECO:0000313" key="1">
    <source>
        <dbReference type="EMBL" id="RAP03199.1"/>
    </source>
</evidence>
<evidence type="ECO:0000313" key="2">
    <source>
        <dbReference type="Proteomes" id="UP000248557"/>
    </source>
</evidence>
<evidence type="ECO:0008006" key="3">
    <source>
        <dbReference type="Google" id="ProtNLM"/>
    </source>
</evidence>
<sequence length="71" mass="7949">MKCYVCAKEGKDTEAIAICIVCGMGLCEDHIVHEELEVWTGGYPFPAEKLDETLPRILCQRCYNAIKAAEK</sequence>
<dbReference type="OMA" id="ICIVCGM"/>
<dbReference type="EMBL" id="NGJK01000033">
    <property type="protein sequence ID" value="RAP03199.1"/>
    <property type="molecule type" value="Genomic_DNA"/>
</dbReference>
<name>A0A328Q8P8_9EURY</name>
<dbReference type="InterPro" id="IPR017211">
    <property type="entry name" value="UCP037465_Znf"/>
</dbReference>